<dbReference type="EMBL" id="JACSQQ010000001">
    <property type="protein sequence ID" value="MBD7948901.1"/>
    <property type="molecule type" value="Genomic_DNA"/>
</dbReference>
<gene>
    <name evidence="1" type="ORF">H9652_00580</name>
</gene>
<keyword evidence="2" id="KW-1185">Reference proteome</keyword>
<evidence type="ECO:0000313" key="1">
    <source>
        <dbReference type="EMBL" id="MBD7948901.1"/>
    </source>
</evidence>
<protein>
    <submittedName>
        <fullName evidence="1">TIGR03089 family protein</fullName>
    </submittedName>
</protein>
<comment type="caution">
    <text evidence="1">The sequence shown here is derived from an EMBL/GenBank/DDBJ whole genome shotgun (WGS) entry which is preliminary data.</text>
</comment>
<dbReference type="InterPro" id="IPR017523">
    <property type="entry name" value="Rv3268"/>
</dbReference>
<accession>A0ABR8RMB2</accession>
<dbReference type="NCBIfam" id="TIGR03089">
    <property type="entry name" value="TIGR03089 family protein"/>
    <property type="match status" value="1"/>
</dbReference>
<proteinExistence type="predicted"/>
<reference evidence="1 2" key="1">
    <citation type="submission" date="2020-08" db="EMBL/GenBank/DDBJ databases">
        <title>A Genomic Blueprint of the Chicken Gut Microbiome.</title>
        <authorList>
            <person name="Gilroy R."/>
            <person name="Ravi A."/>
            <person name="Getino M."/>
            <person name="Pursley I."/>
            <person name="Horton D.L."/>
            <person name="Alikhan N.-F."/>
            <person name="Baker D."/>
            <person name="Gharbi K."/>
            <person name="Hall N."/>
            <person name="Watson M."/>
            <person name="Adriaenssens E.M."/>
            <person name="Foster-Nyarko E."/>
            <person name="Jarju S."/>
            <person name="Secka A."/>
            <person name="Antonio M."/>
            <person name="Oren A."/>
            <person name="Chaudhuri R."/>
            <person name="La Ragione R.M."/>
            <person name="Hildebrand F."/>
            <person name="Pallen M.J."/>
        </authorList>
    </citation>
    <scope>NUCLEOTIDE SEQUENCE [LARGE SCALE GENOMIC DNA]</scope>
    <source>
        <strain evidence="1 2">Sa4CUA1</strain>
    </source>
</reference>
<sequence>MHIADLQRLITRDPGRPRLTWYGDDGERVELSGAVLHNWVNKTVNLLVEEFDAAPGTRVLLDLPPHWRAVVWALATWRTGATLVLPPTTEGSAVVGQEQDRGVADVDVVVTSHPTSWTGTSAQLVAVPLPALARRFDGDLPPGTIDAGSAVMTYGDQIGWVEEIDPTAIAVEPALRHEDLVTWALACTPRPTASEPRTLVGEDHPLVVLRRTLQALSLDGSVIVTSVASTTAFADEPERLDRLRATERITD</sequence>
<organism evidence="1 2">
    <name type="scientific">Oerskovia rustica</name>
    <dbReference type="NCBI Taxonomy" id="2762237"/>
    <lineage>
        <taxon>Bacteria</taxon>
        <taxon>Bacillati</taxon>
        <taxon>Actinomycetota</taxon>
        <taxon>Actinomycetes</taxon>
        <taxon>Micrococcales</taxon>
        <taxon>Cellulomonadaceae</taxon>
        <taxon>Oerskovia</taxon>
    </lineage>
</organism>
<dbReference type="Gene3D" id="3.40.50.12780">
    <property type="entry name" value="N-terminal domain of ligase-like"/>
    <property type="match status" value="1"/>
</dbReference>
<dbReference type="InterPro" id="IPR042099">
    <property type="entry name" value="ANL_N_sf"/>
</dbReference>
<evidence type="ECO:0000313" key="2">
    <source>
        <dbReference type="Proteomes" id="UP000641803"/>
    </source>
</evidence>
<name>A0ABR8RMB2_9CELL</name>
<dbReference type="Proteomes" id="UP000641803">
    <property type="component" value="Unassembled WGS sequence"/>
</dbReference>
<dbReference type="SUPFAM" id="SSF56801">
    <property type="entry name" value="Acetyl-CoA synthetase-like"/>
    <property type="match status" value="1"/>
</dbReference>